<organism evidence="1 2">
    <name type="scientific">Arabis nemorensis</name>
    <dbReference type="NCBI Taxonomy" id="586526"/>
    <lineage>
        <taxon>Eukaryota</taxon>
        <taxon>Viridiplantae</taxon>
        <taxon>Streptophyta</taxon>
        <taxon>Embryophyta</taxon>
        <taxon>Tracheophyta</taxon>
        <taxon>Spermatophyta</taxon>
        <taxon>Magnoliopsida</taxon>
        <taxon>eudicotyledons</taxon>
        <taxon>Gunneridae</taxon>
        <taxon>Pentapetalae</taxon>
        <taxon>rosids</taxon>
        <taxon>malvids</taxon>
        <taxon>Brassicales</taxon>
        <taxon>Brassicaceae</taxon>
        <taxon>Arabideae</taxon>
        <taxon>Arabis</taxon>
    </lineage>
</organism>
<sequence length="69" mass="7386">MGSKCSGAEIFSRNNVAIESSEGTTSPEIFLFSLKSARWKVDGSCGKQRHVYVFGEQRSGGPTTSAIAE</sequence>
<accession>A0A565BKQ0</accession>
<evidence type="ECO:0000313" key="1">
    <source>
        <dbReference type="EMBL" id="VVB01413.1"/>
    </source>
</evidence>
<name>A0A565BKQ0_9BRAS</name>
<keyword evidence="2" id="KW-1185">Reference proteome</keyword>
<comment type="caution">
    <text evidence="1">The sequence shown here is derived from an EMBL/GenBank/DDBJ whole genome shotgun (WGS) entry which is preliminary data.</text>
</comment>
<dbReference type="Proteomes" id="UP000489600">
    <property type="component" value="Unassembled WGS sequence"/>
</dbReference>
<evidence type="ECO:0000313" key="2">
    <source>
        <dbReference type="Proteomes" id="UP000489600"/>
    </source>
</evidence>
<dbReference type="AlphaFoldDB" id="A0A565BKQ0"/>
<protein>
    <submittedName>
        <fullName evidence="1">Uncharacterized protein</fullName>
    </submittedName>
</protein>
<gene>
    <name evidence="1" type="ORF">ANE_LOCUS11857</name>
</gene>
<proteinExistence type="predicted"/>
<dbReference type="EMBL" id="CABITT030000004">
    <property type="protein sequence ID" value="VVB01413.1"/>
    <property type="molecule type" value="Genomic_DNA"/>
</dbReference>
<reference evidence="1" key="1">
    <citation type="submission" date="2019-07" db="EMBL/GenBank/DDBJ databases">
        <authorList>
            <person name="Dittberner H."/>
        </authorList>
    </citation>
    <scope>NUCLEOTIDE SEQUENCE [LARGE SCALE GENOMIC DNA]</scope>
</reference>